<dbReference type="GO" id="GO:0009264">
    <property type="term" value="P:deoxyribonucleotide catabolic process"/>
    <property type="evidence" value="ECO:0007669"/>
    <property type="project" value="UniProtKB-UniRule"/>
</dbReference>
<feature type="active site" description="Schiff-base intermediate with acetaldehyde" evidence="7">
    <location>
        <position position="190"/>
    </location>
</feature>
<dbReference type="PIRSF" id="PIRSF001357">
    <property type="entry name" value="DeoC"/>
    <property type="match status" value="1"/>
</dbReference>
<reference evidence="8 9" key="1">
    <citation type="journal article" date="2014" name="BMC Genomics">
        <title>Comparison of environmental and isolate Sulfobacillus genomes reveals diverse carbon, sulfur, nitrogen, and hydrogen metabolisms.</title>
        <authorList>
            <person name="Justice N.B."/>
            <person name="Norman A."/>
            <person name="Brown C.T."/>
            <person name="Singh A."/>
            <person name="Thomas B.C."/>
            <person name="Banfield J.F."/>
        </authorList>
    </citation>
    <scope>NUCLEOTIDE SEQUENCE [LARGE SCALE GENOMIC DNA]</scope>
    <source>
        <strain evidence="8">AMDSBA5</strain>
    </source>
</reference>
<dbReference type="InterPro" id="IPR011343">
    <property type="entry name" value="DeoC"/>
</dbReference>
<dbReference type="GO" id="GO:0016052">
    <property type="term" value="P:carbohydrate catabolic process"/>
    <property type="evidence" value="ECO:0007669"/>
    <property type="project" value="TreeGrafter"/>
</dbReference>
<dbReference type="InterPro" id="IPR002915">
    <property type="entry name" value="DeoC/FbaB/LacD_aldolase"/>
</dbReference>
<dbReference type="PANTHER" id="PTHR10889">
    <property type="entry name" value="DEOXYRIBOSE-PHOSPHATE ALDOLASE"/>
    <property type="match status" value="1"/>
</dbReference>
<dbReference type="InterPro" id="IPR013785">
    <property type="entry name" value="Aldolase_TIM"/>
</dbReference>
<accession>A0A2T2WQY9</accession>
<dbReference type="InterPro" id="IPR028581">
    <property type="entry name" value="DeoC_typeI"/>
</dbReference>
<proteinExistence type="inferred from homology"/>
<dbReference type="GO" id="GO:0004139">
    <property type="term" value="F:deoxyribose-phosphate aldolase activity"/>
    <property type="evidence" value="ECO:0007669"/>
    <property type="project" value="UniProtKB-UniRule"/>
</dbReference>
<comment type="function">
    <text evidence="6 7">Catalyzes a reversible aldol reaction between acetaldehyde and D-glyceraldehyde 3-phosphate to generate 2-deoxy-D-ribose 5-phosphate.</text>
</comment>
<dbReference type="EC" id="4.1.2.4" evidence="7"/>
<dbReference type="AlphaFoldDB" id="A0A2T2WQY9"/>
<organism evidence="8 9">
    <name type="scientific">Sulfobacillus thermosulfidooxidans</name>
    <dbReference type="NCBI Taxonomy" id="28034"/>
    <lineage>
        <taxon>Bacteria</taxon>
        <taxon>Bacillati</taxon>
        <taxon>Bacillota</taxon>
        <taxon>Clostridia</taxon>
        <taxon>Eubacteriales</taxon>
        <taxon>Clostridiales Family XVII. Incertae Sedis</taxon>
        <taxon>Sulfobacillus</taxon>
    </lineage>
</organism>
<comment type="similarity">
    <text evidence="1 7">Belongs to the DeoC/FbaB aldolase family. DeoC type 1 subfamily.</text>
</comment>
<dbReference type="GO" id="GO:0005737">
    <property type="term" value="C:cytoplasm"/>
    <property type="evidence" value="ECO:0007669"/>
    <property type="project" value="UniProtKB-SubCell"/>
</dbReference>
<feature type="active site" description="Proton donor/acceptor" evidence="7">
    <location>
        <position position="127"/>
    </location>
</feature>
<comment type="caution">
    <text evidence="8">The sequence shown here is derived from an EMBL/GenBank/DDBJ whole genome shotgun (WGS) entry which is preliminary data.</text>
</comment>
<dbReference type="FunFam" id="3.20.20.70:FF:000044">
    <property type="entry name" value="Deoxyribose-phosphate aldolase"/>
    <property type="match status" value="1"/>
</dbReference>
<evidence type="ECO:0000256" key="3">
    <source>
        <dbReference type="ARBA" id="ARBA00023239"/>
    </source>
</evidence>
<evidence type="ECO:0000256" key="6">
    <source>
        <dbReference type="ARBA" id="ARBA00056337"/>
    </source>
</evidence>
<evidence type="ECO:0000256" key="1">
    <source>
        <dbReference type="ARBA" id="ARBA00010936"/>
    </source>
</evidence>
<name>A0A2T2WQY9_SULTH</name>
<sequence>MKSLITDATMRLEPLLKEDEKERLAHIHREPLTPLPVPGNLAALIDHTLLNPAATPHDIIQLCEEAMTWQTYAVCINSWLVPTARNILQGSPVKIAAVVGFPLGANASSVKAYESGWVIDQGADEIDMVINRGALKAGDWRLVIDDIQAVREQAPSPVILKVILETAVLTQEEKIIGALCSVAAGADFVKTSTGFDRGGATSEDVRLLREVVGRDMGVKAAGGIHRKEEAMAMIMAGASRIGASHTQEILQLQSQ</sequence>
<gene>
    <name evidence="7 8" type="primary">deoC</name>
    <name evidence="8" type="ORF">C7B47_14340</name>
</gene>
<dbReference type="SUPFAM" id="SSF51569">
    <property type="entry name" value="Aldolase"/>
    <property type="match status" value="1"/>
</dbReference>
<comment type="subcellular location">
    <subcellularLocation>
        <location evidence="7">Cytoplasm</location>
    </subcellularLocation>
</comment>
<evidence type="ECO:0000256" key="2">
    <source>
        <dbReference type="ARBA" id="ARBA00022490"/>
    </source>
</evidence>
<keyword evidence="4 7" id="KW-0704">Schiff base</keyword>
<feature type="active site" description="Proton donor/acceptor" evidence="7">
    <location>
        <position position="219"/>
    </location>
</feature>
<dbReference type="NCBIfam" id="TIGR00126">
    <property type="entry name" value="deoC"/>
    <property type="match status" value="1"/>
</dbReference>
<dbReference type="PANTHER" id="PTHR10889:SF1">
    <property type="entry name" value="DEOXYRIBOSE-PHOSPHATE ALDOLASE"/>
    <property type="match status" value="1"/>
</dbReference>
<dbReference type="Proteomes" id="UP000242705">
    <property type="component" value="Unassembled WGS sequence"/>
</dbReference>
<evidence type="ECO:0000256" key="7">
    <source>
        <dbReference type="HAMAP-Rule" id="MF_00114"/>
    </source>
</evidence>
<dbReference type="EMBL" id="PXYX01000047">
    <property type="protein sequence ID" value="PSR24646.1"/>
    <property type="molecule type" value="Genomic_DNA"/>
</dbReference>
<dbReference type="CDD" id="cd00959">
    <property type="entry name" value="DeoC"/>
    <property type="match status" value="1"/>
</dbReference>
<dbReference type="GO" id="GO:0006018">
    <property type="term" value="P:2-deoxyribose 1-phosphate catabolic process"/>
    <property type="evidence" value="ECO:0007669"/>
    <property type="project" value="UniProtKB-UniRule"/>
</dbReference>
<evidence type="ECO:0000256" key="5">
    <source>
        <dbReference type="ARBA" id="ARBA00048791"/>
    </source>
</evidence>
<dbReference type="Pfam" id="PF01791">
    <property type="entry name" value="DeoC"/>
    <property type="match status" value="1"/>
</dbReference>
<comment type="catalytic activity">
    <reaction evidence="5 7">
        <text>2-deoxy-D-ribose 5-phosphate = D-glyceraldehyde 3-phosphate + acetaldehyde</text>
        <dbReference type="Rhea" id="RHEA:12821"/>
        <dbReference type="ChEBI" id="CHEBI:15343"/>
        <dbReference type="ChEBI" id="CHEBI:59776"/>
        <dbReference type="ChEBI" id="CHEBI:62877"/>
        <dbReference type="EC" id="4.1.2.4"/>
    </reaction>
</comment>
<evidence type="ECO:0000313" key="8">
    <source>
        <dbReference type="EMBL" id="PSR24646.1"/>
    </source>
</evidence>
<dbReference type="SMART" id="SM01133">
    <property type="entry name" value="DeoC"/>
    <property type="match status" value="1"/>
</dbReference>
<evidence type="ECO:0000313" key="9">
    <source>
        <dbReference type="Proteomes" id="UP000242705"/>
    </source>
</evidence>
<dbReference type="UniPathway" id="UPA00002">
    <property type="reaction ID" value="UER00468"/>
</dbReference>
<comment type="pathway">
    <text evidence="7">Carbohydrate degradation; 2-deoxy-D-ribose 1-phosphate degradation; D-glyceraldehyde 3-phosphate and acetaldehyde from 2-deoxy-alpha-D-ribose 1-phosphate: step 2/2.</text>
</comment>
<dbReference type="Gene3D" id="3.20.20.70">
    <property type="entry name" value="Aldolase class I"/>
    <property type="match status" value="1"/>
</dbReference>
<keyword evidence="2 7" id="KW-0963">Cytoplasm</keyword>
<evidence type="ECO:0000256" key="4">
    <source>
        <dbReference type="ARBA" id="ARBA00023270"/>
    </source>
</evidence>
<dbReference type="HAMAP" id="MF_00114">
    <property type="entry name" value="DeoC_type1"/>
    <property type="match status" value="1"/>
</dbReference>
<protein>
    <recommendedName>
        <fullName evidence="7">Deoxyribose-phosphate aldolase</fullName>
        <shortName evidence="7">DERA</shortName>
        <ecNumber evidence="7">4.1.2.4</ecNumber>
    </recommendedName>
    <alternativeName>
        <fullName evidence="7">2-deoxy-D-ribose 5-phosphate aldolase</fullName>
    </alternativeName>
    <alternativeName>
        <fullName evidence="7">Phosphodeoxyriboaldolase</fullName>
        <shortName evidence="7">Deoxyriboaldolase</shortName>
    </alternativeName>
</protein>
<keyword evidence="3 7" id="KW-0456">Lyase</keyword>